<dbReference type="Proteomes" id="UP000027583">
    <property type="component" value="Unassembled WGS sequence"/>
</dbReference>
<gene>
    <name evidence="1" type="ORF">ASAP_3003</name>
</gene>
<organism evidence="1 2">
    <name type="scientific">Asaia bogorensis</name>
    <dbReference type="NCBI Taxonomy" id="91915"/>
    <lineage>
        <taxon>Bacteria</taxon>
        <taxon>Pseudomonadati</taxon>
        <taxon>Pseudomonadota</taxon>
        <taxon>Alphaproteobacteria</taxon>
        <taxon>Acetobacterales</taxon>
        <taxon>Acetobacteraceae</taxon>
        <taxon>Asaia</taxon>
    </lineage>
</organism>
<sequence>MSHDSCGCQGKIRFVSLTRAEDAARSMRKRGKGAVGAYECTRCGFFHVGARSSDARAYTRALHGRPSPRCVQIQPGGFDQ</sequence>
<reference evidence="1 2" key="1">
    <citation type="journal article" date="2014" name="Genome Biol. Evol.">
        <title>Acetic acid bacteria genomes reveal functional traits for adaptation to life in insect guts.</title>
        <authorList>
            <person name="Chouaia B."/>
            <person name="Gaiarsa S."/>
            <person name="Crotti E."/>
            <person name="Comandatore F."/>
            <person name="Degli Esposti M."/>
            <person name="Ricci I."/>
            <person name="Alma A."/>
            <person name="Favia G."/>
            <person name="Bandi C."/>
            <person name="Daffonchio D."/>
        </authorList>
    </citation>
    <scope>NUCLEOTIDE SEQUENCE [LARGE SCALE GENOMIC DNA]</scope>
    <source>
        <strain evidence="1 2">SF2.1</strain>
    </source>
</reference>
<evidence type="ECO:0000313" key="1">
    <source>
        <dbReference type="EMBL" id="CDG41048.1"/>
    </source>
</evidence>
<reference evidence="1 2" key="2">
    <citation type="journal article" date="2014" name="PLoS ONE">
        <title>Evolution of mitochondria reconstructed from the energy metabolism of living bacteria.</title>
        <authorList>
            <person name="Degli Esposti M."/>
            <person name="Chouaia B."/>
            <person name="Comandatore F."/>
            <person name="Crotti E."/>
            <person name="Sassera D."/>
            <person name="Lievens P.M."/>
            <person name="Daffonchio D."/>
            <person name="Bandi C."/>
        </authorList>
    </citation>
    <scope>NUCLEOTIDE SEQUENCE [LARGE SCALE GENOMIC DNA]</scope>
    <source>
        <strain evidence="1 2">SF2.1</strain>
    </source>
</reference>
<evidence type="ECO:0000313" key="2">
    <source>
        <dbReference type="Proteomes" id="UP000027583"/>
    </source>
</evidence>
<dbReference type="AlphaFoldDB" id="A0A060QJY8"/>
<dbReference type="RefSeq" id="WP_152530154.1">
    <property type="nucleotide sequence ID" value="NZ_CBLX010000025.1"/>
</dbReference>
<comment type="caution">
    <text evidence="1">The sequence shown here is derived from an EMBL/GenBank/DDBJ whole genome shotgun (WGS) entry which is preliminary data.</text>
</comment>
<proteinExistence type="predicted"/>
<name>A0A060QJY8_9PROT</name>
<accession>A0A060QJY8</accession>
<protein>
    <submittedName>
        <fullName evidence="1">Uncharacterized protein</fullName>
    </submittedName>
</protein>
<dbReference type="EMBL" id="CBLX010000025">
    <property type="protein sequence ID" value="CDG41048.1"/>
    <property type="molecule type" value="Genomic_DNA"/>
</dbReference>